<reference evidence="4" key="1">
    <citation type="submission" date="2013-04" db="EMBL/GenBank/DDBJ databases">
        <title>The genome sequencing project of 58 acetic acid bacteria.</title>
        <authorList>
            <person name="Okamoto-Kainuma A."/>
            <person name="Ishikawa M."/>
            <person name="Umino S."/>
            <person name="Koizumi Y."/>
            <person name="Shiwa Y."/>
            <person name="Yoshikawa H."/>
            <person name="Matsutani M."/>
            <person name="Matsushita K."/>
        </authorList>
    </citation>
    <scope>NUCLEOTIDE SEQUENCE</scope>
    <source>
        <strain evidence="4">NRIC 0535</strain>
    </source>
</reference>
<comment type="subunit">
    <text evidence="2">Homodimer.</text>
</comment>
<dbReference type="CDD" id="cd03109">
    <property type="entry name" value="DTBS"/>
    <property type="match status" value="1"/>
</dbReference>
<dbReference type="RefSeq" id="WP_264815700.1">
    <property type="nucleotide sequence ID" value="NZ_BAPV01000014.1"/>
</dbReference>
<comment type="subcellular location">
    <subcellularLocation>
        <location evidence="2">Cytoplasm</location>
    </subcellularLocation>
</comment>
<comment type="caution">
    <text evidence="2">Lacks conserved residue(s) required for the propagation of feature annotation.</text>
</comment>
<dbReference type="Gene3D" id="3.40.50.300">
    <property type="entry name" value="P-loop containing nucleotide triphosphate hydrolases"/>
    <property type="match status" value="1"/>
</dbReference>
<comment type="catalytic activity">
    <reaction evidence="2">
        <text>(7R,8S)-7,8-diammoniononanoate + CO2 + ATP = (4R,5S)-dethiobiotin + ADP + phosphate + 3 H(+)</text>
        <dbReference type="Rhea" id="RHEA:15805"/>
        <dbReference type="ChEBI" id="CHEBI:15378"/>
        <dbReference type="ChEBI" id="CHEBI:16526"/>
        <dbReference type="ChEBI" id="CHEBI:30616"/>
        <dbReference type="ChEBI" id="CHEBI:43474"/>
        <dbReference type="ChEBI" id="CHEBI:149469"/>
        <dbReference type="ChEBI" id="CHEBI:149473"/>
        <dbReference type="ChEBI" id="CHEBI:456216"/>
        <dbReference type="EC" id="6.3.3.3"/>
    </reaction>
</comment>
<dbReference type="Pfam" id="PF13500">
    <property type="entry name" value="AAA_26"/>
    <property type="match status" value="1"/>
</dbReference>
<dbReference type="Proteomes" id="UP001062776">
    <property type="component" value="Unassembled WGS sequence"/>
</dbReference>
<sequence>MSVDPAGRARVAARFDAARHYEGAARVQALAARQLAQRLETLYARNPAPRRILELGCGTGLLTRALRALFPEAALTAIDLSPQMVARAREAVPEATYHVMDAEYPTLEGSFDLICSNFCIQWFTDRAAAFTRLSGILTPGGRIEVTTLAQGSFTQWHAACSACALPSGFPDYPDAIALEHEWPVSMHGTWQIDTLQDRVGSARAFLRDLKAIGATTPRPGAKPLSIRALRDVMTQFDRTGDVMDYQVGFGSAQKHRGFFVTGTDTGIGKTLVSAILTKALNATYWKPFQTGLAEEAGDTASVTHLAALPPERLIPPAYGFQAPLSPQDAAALEQVSVRPETLTLPETDRPLVVEGAGGLMVPLNDTTLLIDWAATLDLPVILVCRSGLGTINHTLLSLEALRQRGMRVAGVIMSGAPNAANREAIARFGQVEILAEIPVLDEITPESVAHEAATLAISLRQRGW</sequence>
<feature type="binding site" evidence="2">
    <location>
        <begin position="438"/>
        <end position="440"/>
    </location>
    <ligand>
        <name>ATP</name>
        <dbReference type="ChEBI" id="CHEBI:30616"/>
    </ligand>
</feature>
<dbReference type="NCBIfam" id="TIGR00347">
    <property type="entry name" value="bioD"/>
    <property type="match status" value="1"/>
</dbReference>
<name>A0ABQ0Q3F1_9PROT</name>
<dbReference type="Pfam" id="PF08241">
    <property type="entry name" value="Methyltransf_11"/>
    <property type="match status" value="1"/>
</dbReference>
<dbReference type="InterPro" id="IPR027417">
    <property type="entry name" value="P-loop_NTPase"/>
</dbReference>
<keyword evidence="2" id="KW-0479">Metal-binding</keyword>
<dbReference type="InterPro" id="IPR004472">
    <property type="entry name" value="DTB_synth_BioD"/>
</dbReference>
<comment type="caution">
    <text evidence="4">The sequence shown here is derived from an EMBL/GenBank/DDBJ whole genome shotgun (WGS) entry which is preliminary data.</text>
</comment>
<dbReference type="SUPFAM" id="SSF52540">
    <property type="entry name" value="P-loop containing nucleoside triphosphate hydrolases"/>
    <property type="match status" value="1"/>
</dbReference>
<feature type="binding site" evidence="2">
    <location>
        <begin position="266"/>
        <end position="271"/>
    </location>
    <ligand>
        <name>ATP</name>
        <dbReference type="ChEBI" id="CHEBI:30616"/>
    </ligand>
</feature>
<comment type="pathway">
    <text evidence="2">Cofactor biosynthesis; biotin biosynthesis; biotin from 7,8-diaminononanoate: step 1/2.</text>
</comment>
<keyword evidence="2" id="KW-0460">Magnesium</keyword>
<dbReference type="CDD" id="cd02440">
    <property type="entry name" value="AdoMet_MTases"/>
    <property type="match status" value="1"/>
</dbReference>
<evidence type="ECO:0000259" key="3">
    <source>
        <dbReference type="Pfam" id="PF08241"/>
    </source>
</evidence>
<dbReference type="InterPro" id="IPR013216">
    <property type="entry name" value="Methyltransf_11"/>
</dbReference>
<accession>A0ABQ0Q3F1</accession>
<evidence type="ECO:0000256" key="1">
    <source>
        <dbReference type="ARBA" id="ARBA00022756"/>
    </source>
</evidence>
<proteinExistence type="inferred from homology"/>
<evidence type="ECO:0000256" key="2">
    <source>
        <dbReference type="HAMAP-Rule" id="MF_00336"/>
    </source>
</evidence>
<feature type="domain" description="Methyltransferase type 11" evidence="3">
    <location>
        <begin position="53"/>
        <end position="143"/>
    </location>
</feature>
<keyword evidence="2" id="KW-0547">Nucleotide-binding</keyword>
<keyword evidence="1 2" id="KW-0093">Biotin biosynthesis</keyword>
<feature type="binding site" evidence="2">
    <location>
        <position position="290"/>
    </location>
    <ligand>
        <name>substrate</name>
    </ligand>
</feature>
<keyword evidence="2" id="KW-0963">Cytoplasm</keyword>
<comment type="similarity">
    <text evidence="2">Belongs to the dethiobiotin synthetase family.</text>
</comment>
<dbReference type="EMBL" id="BAPV01000014">
    <property type="protein sequence ID" value="GBQ89556.1"/>
    <property type="molecule type" value="Genomic_DNA"/>
</dbReference>
<evidence type="ECO:0000313" key="5">
    <source>
        <dbReference type="Proteomes" id="UP001062776"/>
    </source>
</evidence>
<feature type="binding site" evidence="2">
    <location>
        <position position="354"/>
    </location>
    <ligand>
        <name>Mg(2+)</name>
        <dbReference type="ChEBI" id="CHEBI:18420"/>
    </ligand>
</feature>
<feature type="active site" evidence="2">
    <location>
        <position position="286"/>
    </location>
</feature>
<keyword evidence="2" id="KW-0067">ATP-binding</keyword>
<dbReference type="PANTHER" id="PTHR43210:SF5">
    <property type="entry name" value="DETHIOBIOTIN SYNTHETASE"/>
    <property type="match status" value="1"/>
</dbReference>
<dbReference type="PANTHER" id="PTHR43210">
    <property type="entry name" value="DETHIOBIOTIN SYNTHETASE"/>
    <property type="match status" value="1"/>
</dbReference>
<dbReference type="HAMAP" id="MF_00336">
    <property type="entry name" value="BioD"/>
    <property type="match status" value="1"/>
</dbReference>
<comment type="function">
    <text evidence="2">Catalyzes a mechanistically unusual reaction, the ATP-dependent insertion of CO2 between the N7 and N8 nitrogen atoms of 7,8-diaminopelargonic acid (DAPA, also called 7,8-diammoniononanoate) to form a ureido ring.</text>
</comment>
<dbReference type="SUPFAM" id="SSF53335">
    <property type="entry name" value="S-adenosyl-L-methionine-dependent methyltransferases"/>
    <property type="match status" value="1"/>
</dbReference>
<dbReference type="Gene3D" id="3.40.50.150">
    <property type="entry name" value="Vaccinia Virus protein VP39"/>
    <property type="match status" value="1"/>
</dbReference>
<dbReference type="InterPro" id="IPR029063">
    <property type="entry name" value="SAM-dependent_MTases_sf"/>
</dbReference>
<comment type="cofactor">
    <cofactor evidence="2">
        <name>Mg(2+)</name>
        <dbReference type="ChEBI" id="CHEBI:18420"/>
    </cofactor>
</comment>
<organism evidence="4 5">
    <name type="scientific">Asaia krungthepensis NRIC 0535</name>
    <dbReference type="NCBI Taxonomy" id="1307925"/>
    <lineage>
        <taxon>Bacteria</taxon>
        <taxon>Pseudomonadati</taxon>
        <taxon>Pseudomonadota</taxon>
        <taxon>Alphaproteobacteria</taxon>
        <taxon>Acetobacterales</taxon>
        <taxon>Acetobacteraceae</taxon>
        <taxon>Asaia</taxon>
    </lineage>
</organism>
<feature type="binding site" evidence="2">
    <location>
        <begin position="354"/>
        <end position="357"/>
    </location>
    <ligand>
        <name>ATP</name>
        <dbReference type="ChEBI" id="CHEBI:30616"/>
    </ligand>
</feature>
<feature type="binding site" evidence="2">
    <location>
        <position position="270"/>
    </location>
    <ligand>
        <name>Mg(2+)</name>
        <dbReference type="ChEBI" id="CHEBI:18420"/>
    </ligand>
</feature>
<keyword evidence="2" id="KW-0436">Ligase</keyword>
<dbReference type="EC" id="6.3.3.3" evidence="2"/>
<protein>
    <recommendedName>
        <fullName evidence="2">ATP-dependent dethiobiotin synthetase BioD</fullName>
        <ecNumber evidence="2">6.3.3.3</ecNumber>
    </recommendedName>
    <alternativeName>
        <fullName evidence="2">DTB synthetase</fullName>
        <shortName evidence="2">DTBS</shortName>
    </alternativeName>
    <alternativeName>
        <fullName evidence="2">Dethiobiotin synthase</fullName>
    </alternativeName>
</protein>
<gene>
    <name evidence="2" type="primary">bioD</name>
    <name evidence="4" type="ORF">AA0535_1824</name>
</gene>
<evidence type="ECO:0000313" key="4">
    <source>
        <dbReference type="EMBL" id="GBQ89556.1"/>
    </source>
</evidence>
<keyword evidence="5" id="KW-1185">Reference proteome</keyword>